<sequence length="157" mass="17029">MNSGIAEDVRYRSYLMREEMKPELGTGSRGAKFLVSNSKSGATSVKWSLAPEMPWHQNSVGVVVEPVLGSSSIAGNSVAPLPPHENAHVVVVSIKRGRGHPRKSAASAGDVGGSVEVVEQEKKKHRRPKLTSVGTLLAFSLISFICNLYTLRESWFK</sequence>
<proteinExistence type="predicted"/>
<evidence type="ECO:0000256" key="1">
    <source>
        <dbReference type="SAM" id="Phobius"/>
    </source>
</evidence>
<name>A0ABQ4XUR3_9ASTR</name>
<organism evidence="2 3">
    <name type="scientific">Tanacetum coccineum</name>
    <dbReference type="NCBI Taxonomy" id="301880"/>
    <lineage>
        <taxon>Eukaryota</taxon>
        <taxon>Viridiplantae</taxon>
        <taxon>Streptophyta</taxon>
        <taxon>Embryophyta</taxon>
        <taxon>Tracheophyta</taxon>
        <taxon>Spermatophyta</taxon>
        <taxon>Magnoliopsida</taxon>
        <taxon>eudicotyledons</taxon>
        <taxon>Gunneridae</taxon>
        <taxon>Pentapetalae</taxon>
        <taxon>asterids</taxon>
        <taxon>campanulids</taxon>
        <taxon>Asterales</taxon>
        <taxon>Asteraceae</taxon>
        <taxon>Asteroideae</taxon>
        <taxon>Anthemideae</taxon>
        <taxon>Anthemidinae</taxon>
        <taxon>Tanacetum</taxon>
    </lineage>
</organism>
<accession>A0ABQ4XUR3</accession>
<dbReference type="Proteomes" id="UP001151760">
    <property type="component" value="Unassembled WGS sequence"/>
</dbReference>
<comment type="caution">
    <text evidence="2">The sequence shown here is derived from an EMBL/GenBank/DDBJ whole genome shotgun (WGS) entry which is preliminary data.</text>
</comment>
<keyword evidence="3" id="KW-1185">Reference proteome</keyword>
<dbReference type="EMBL" id="BQNB010009842">
    <property type="protein sequence ID" value="GJS69154.1"/>
    <property type="molecule type" value="Genomic_DNA"/>
</dbReference>
<evidence type="ECO:0000313" key="2">
    <source>
        <dbReference type="EMBL" id="GJS69154.1"/>
    </source>
</evidence>
<reference evidence="2" key="1">
    <citation type="journal article" date="2022" name="Int. J. Mol. Sci.">
        <title>Draft Genome of Tanacetum Coccineum: Genomic Comparison of Closely Related Tanacetum-Family Plants.</title>
        <authorList>
            <person name="Yamashiro T."/>
            <person name="Shiraishi A."/>
            <person name="Nakayama K."/>
            <person name="Satake H."/>
        </authorList>
    </citation>
    <scope>NUCLEOTIDE SEQUENCE</scope>
</reference>
<evidence type="ECO:0000313" key="3">
    <source>
        <dbReference type="Proteomes" id="UP001151760"/>
    </source>
</evidence>
<keyword evidence="1" id="KW-1133">Transmembrane helix</keyword>
<keyword evidence="1" id="KW-0472">Membrane</keyword>
<keyword evidence="1" id="KW-0812">Transmembrane</keyword>
<feature type="transmembrane region" description="Helical" evidence="1">
    <location>
        <begin position="130"/>
        <end position="151"/>
    </location>
</feature>
<reference evidence="2" key="2">
    <citation type="submission" date="2022-01" db="EMBL/GenBank/DDBJ databases">
        <authorList>
            <person name="Yamashiro T."/>
            <person name="Shiraishi A."/>
            <person name="Satake H."/>
            <person name="Nakayama K."/>
        </authorList>
    </citation>
    <scope>NUCLEOTIDE SEQUENCE</scope>
</reference>
<gene>
    <name evidence="2" type="ORF">Tco_0701995</name>
</gene>
<protein>
    <submittedName>
        <fullName evidence="2">Uncharacterized protein</fullName>
    </submittedName>
</protein>